<dbReference type="OrthoDB" id="8159918at2"/>
<reference evidence="2 4" key="1">
    <citation type="submission" date="2015-10" db="EMBL/GenBank/DDBJ databases">
        <title>Draft genome of Bosea thiooxidans.</title>
        <authorList>
            <person name="Wang X."/>
        </authorList>
    </citation>
    <scope>NUCLEOTIDE SEQUENCE [LARGE SCALE GENOMIC DNA]</scope>
    <source>
        <strain evidence="2 4">CGMCC 9174</strain>
    </source>
</reference>
<gene>
    <name evidence="2" type="ORF">ARD30_08195</name>
    <name evidence="3" type="ORF">SAMN05660750_00386</name>
</gene>
<proteinExistence type="predicted"/>
<name>A0A0Q3T2R4_9HYPH</name>
<evidence type="ECO:0000256" key="1">
    <source>
        <dbReference type="SAM" id="SignalP"/>
    </source>
</evidence>
<dbReference type="InterPro" id="IPR006311">
    <property type="entry name" value="TAT_signal"/>
</dbReference>
<evidence type="ECO:0000313" key="5">
    <source>
        <dbReference type="Proteomes" id="UP000190130"/>
    </source>
</evidence>
<sequence>MTTRRRFLALPLGAAALSLVPLAATPAAAQSAPVGSVRIEATPSVISAWGPHLPMVAAELQGTLAEILGPALQPRSGTRLVVTISSIWLNGFAGGGIWSGTGGSNDYLESTATLYDRSGRPIASYPIRSTESSGGAGAWYLQDVDQRRLKALARNNAWWIKRYLAG</sequence>
<evidence type="ECO:0000313" key="2">
    <source>
        <dbReference type="EMBL" id="KQK31970.1"/>
    </source>
</evidence>
<dbReference type="RefSeq" id="WP_055726677.1">
    <property type="nucleotide sequence ID" value="NZ_FUYX01000001.1"/>
</dbReference>
<feature type="signal peptide" evidence="1">
    <location>
        <begin position="1"/>
        <end position="23"/>
    </location>
</feature>
<dbReference type="EMBL" id="FUYX01000001">
    <property type="protein sequence ID" value="SKB36962.1"/>
    <property type="molecule type" value="Genomic_DNA"/>
</dbReference>
<keyword evidence="1" id="KW-0732">Signal</keyword>
<accession>A0A0Q3T2R4</accession>
<feature type="chain" id="PRO_5014520667" description="Tat pathway signal protein" evidence="1">
    <location>
        <begin position="24"/>
        <end position="166"/>
    </location>
</feature>
<protein>
    <recommendedName>
        <fullName evidence="6">Tat pathway signal protein</fullName>
    </recommendedName>
</protein>
<dbReference type="EMBL" id="LMAR01000009">
    <property type="protein sequence ID" value="KQK31970.1"/>
    <property type="molecule type" value="Genomic_DNA"/>
</dbReference>
<dbReference type="AlphaFoldDB" id="A0A0Q3T2R4"/>
<dbReference type="Proteomes" id="UP000190130">
    <property type="component" value="Unassembled WGS sequence"/>
</dbReference>
<reference evidence="3 5" key="2">
    <citation type="submission" date="2017-02" db="EMBL/GenBank/DDBJ databases">
        <authorList>
            <person name="Peterson S.W."/>
        </authorList>
    </citation>
    <scope>NUCLEOTIDE SEQUENCE [LARGE SCALE GENOMIC DNA]</scope>
    <source>
        <strain evidence="3 5">DSM 9653</strain>
    </source>
</reference>
<organism evidence="2 4">
    <name type="scientific">Bosea thiooxidans</name>
    <dbReference type="NCBI Taxonomy" id="53254"/>
    <lineage>
        <taxon>Bacteria</taxon>
        <taxon>Pseudomonadati</taxon>
        <taxon>Pseudomonadota</taxon>
        <taxon>Alphaproteobacteria</taxon>
        <taxon>Hyphomicrobiales</taxon>
        <taxon>Boseaceae</taxon>
        <taxon>Bosea</taxon>
    </lineage>
</organism>
<keyword evidence="4" id="KW-1185">Reference proteome</keyword>
<evidence type="ECO:0000313" key="3">
    <source>
        <dbReference type="EMBL" id="SKB36962.1"/>
    </source>
</evidence>
<dbReference type="PROSITE" id="PS51318">
    <property type="entry name" value="TAT"/>
    <property type="match status" value="1"/>
</dbReference>
<evidence type="ECO:0000313" key="4">
    <source>
        <dbReference type="Proteomes" id="UP000051562"/>
    </source>
</evidence>
<dbReference type="Proteomes" id="UP000051562">
    <property type="component" value="Unassembled WGS sequence"/>
</dbReference>
<evidence type="ECO:0008006" key="6">
    <source>
        <dbReference type="Google" id="ProtNLM"/>
    </source>
</evidence>